<sequence>MGQRYYVDPQRIEVLTRQLEEIASLARNMTEWFLDDLDRTVQWPGTVGEFAAKARPRELKERETTKATMMAVRDALVGVTEATLRQVEMVKTTRDRNIEKIEQQNNRIGVPGVGDDGGSGRHGRR</sequence>
<evidence type="ECO:0000256" key="1">
    <source>
        <dbReference type="SAM" id="MobiDB-lite"/>
    </source>
</evidence>
<dbReference type="Proteomes" id="UP001601627">
    <property type="component" value="Unassembled WGS sequence"/>
</dbReference>
<dbReference type="RefSeq" id="WP_388242287.1">
    <property type="nucleotide sequence ID" value="NZ_JBHVZQ010000120.1"/>
</dbReference>
<organism evidence="2 3">
    <name type="scientific">Streptomyces marokkonensis</name>
    <dbReference type="NCBI Taxonomy" id="324855"/>
    <lineage>
        <taxon>Bacteria</taxon>
        <taxon>Bacillati</taxon>
        <taxon>Actinomycetota</taxon>
        <taxon>Actinomycetes</taxon>
        <taxon>Kitasatosporales</taxon>
        <taxon>Streptomycetaceae</taxon>
        <taxon>Streptomyces</taxon>
    </lineage>
</organism>
<protein>
    <submittedName>
        <fullName evidence="2">Uncharacterized protein</fullName>
    </submittedName>
</protein>
<feature type="region of interest" description="Disordered" evidence="1">
    <location>
        <begin position="106"/>
        <end position="125"/>
    </location>
</feature>
<accession>A0ABW6QIU5</accession>
<gene>
    <name evidence="2" type="ORF">ACFVZC_38410</name>
</gene>
<proteinExistence type="predicted"/>
<reference evidence="2 3" key="1">
    <citation type="submission" date="2024-09" db="EMBL/GenBank/DDBJ databases">
        <title>The Natural Products Discovery Center: Release of the First 8490 Sequenced Strains for Exploring Actinobacteria Biosynthetic Diversity.</title>
        <authorList>
            <person name="Kalkreuter E."/>
            <person name="Kautsar S.A."/>
            <person name="Yang D."/>
            <person name="Bader C.D."/>
            <person name="Teijaro C.N."/>
            <person name="Fluegel L."/>
            <person name="Davis C.M."/>
            <person name="Simpson J.R."/>
            <person name="Lauterbach L."/>
            <person name="Steele A.D."/>
            <person name="Gui C."/>
            <person name="Meng S."/>
            <person name="Li G."/>
            <person name="Viehrig K."/>
            <person name="Ye F."/>
            <person name="Su P."/>
            <person name="Kiefer A.F."/>
            <person name="Nichols A."/>
            <person name="Cepeda A.J."/>
            <person name="Yan W."/>
            <person name="Fan B."/>
            <person name="Jiang Y."/>
            <person name="Adhikari A."/>
            <person name="Zheng C.-J."/>
            <person name="Schuster L."/>
            <person name="Cowan T.M."/>
            <person name="Smanski M.J."/>
            <person name="Chevrette M.G."/>
            <person name="De Carvalho L.P.S."/>
            <person name="Shen B."/>
        </authorList>
    </citation>
    <scope>NUCLEOTIDE SEQUENCE [LARGE SCALE GENOMIC DNA]</scope>
    <source>
        <strain evidence="2 3">NPDC058328</strain>
    </source>
</reference>
<dbReference type="EMBL" id="JBHVZQ010000120">
    <property type="protein sequence ID" value="MFF1279168.1"/>
    <property type="molecule type" value="Genomic_DNA"/>
</dbReference>
<evidence type="ECO:0000313" key="2">
    <source>
        <dbReference type="EMBL" id="MFF1279168.1"/>
    </source>
</evidence>
<comment type="caution">
    <text evidence="2">The sequence shown here is derived from an EMBL/GenBank/DDBJ whole genome shotgun (WGS) entry which is preliminary data.</text>
</comment>
<evidence type="ECO:0000313" key="3">
    <source>
        <dbReference type="Proteomes" id="UP001601627"/>
    </source>
</evidence>
<name>A0ABW6QIU5_9ACTN</name>
<keyword evidence="3" id="KW-1185">Reference proteome</keyword>